<dbReference type="HOGENOM" id="CLU_2592498_0_0_1"/>
<dbReference type="EnsemblMetazoa" id="MESCA007168-RA">
    <property type="protein sequence ID" value="MESCA007168-PA"/>
    <property type="gene ID" value="MESCA007168"/>
</dbReference>
<evidence type="ECO:0000313" key="1">
    <source>
        <dbReference type="EnsemblMetazoa" id="MESCA007168-PA"/>
    </source>
</evidence>
<reference evidence="2" key="1">
    <citation type="submission" date="2013-02" db="EMBL/GenBank/DDBJ databases">
        <authorList>
            <person name="Hughes D."/>
        </authorList>
    </citation>
    <scope>NUCLEOTIDE SEQUENCE</scope>
    <source>
        <strain>Durham</strain>
        <strain evidence="2">NC isolate 2 -- Noor lab</strain>
    </source>
</reference>
<keyword evidence="2" id="KW-1185">Reference proteome</keyword>
<reference evidence="1" key="2">
    <citation type="submission" date="2015-06" db="UniProtKB">
        <authorList>
            <consortium name="EnsemblMetazoa"/>
        </authorList>
    </citation>
    <scope>IDENTIFICATION</scope>
</reference>
<dbReference type="AlphaFoldDB" id="T1GTX1"/>
<proteinExistence type="predicted"/>
<evidence type="ECO:0000313" key="2">
    <source>
        <dbReference type="Proteomes" id="UP000015102"/>
    </source>
</evidence>
<protein>
    <submittedName>
        <fullName evidence="1">Uncharacterized protein</fullName>
    </submittedName>
</protein>
<sequence>MEVPLQLKKETFESRVKPVLTYGSQARSNPKRNMGKLSICQRNMERSILNIRITDKIRNTAIRNLTGFKDNVKNFNLQNI</sequence>
<dbReference type="EMBL" id="CAQQ02075418">
    <property type="status" value="NOT_ANNOTATED_CDS"/>
    <property type="molecule type" value="Genomic_DNA"/>
</dbReference>
<organism evidence="1 2">
    <name type="scientific">Megaselia scalaris</name>
    <name type="common">Humpbacked fly</name>
    <name type="synonym">Phora scalaris</name>
    <dbReference type="NCBI Taxonomy" id="36166"/>
    <lineage>
        <taxon>Eukaryota</taxon>
        <taxon>Metazoa</taxon>
        <taxon>Ecdysozoa</taxon>
        <taxon>Arthropoda</taxon>
        <taxon>Hexapoda</taxon>
        <taxon>Insecta</taxon>
        <taxon>Pterygota</taxon>
        <taxon>Neoptera</taxon>
        <taxon>Endopterygota</taxon>
        <taxon>Diptera</taxon>
        <taxon>Brachycera</taxon>
        <taxon>Muscomorpha</taxon>
        <taxon>Platypezoidea</taxon>
        <taxon>Phoridae</taxon>
        <taxon>Megaseliini</taxon>
        <taxon>Megaselia</taxon>
    </lineage>
</organism>
<dbReference type="Proteomes" id="UP000015102">
    <property type="component" value="Unassembled WGS sequence"/>
</dbReference>
<dbReference type="EMBL" id="CAQQ02075419">
    <property type="status" value="NOT_ANNOTATED_CDS"/>
    <property type="molecule type" value="Genomic_DNA"/>
</dbReference>
<name>T1GTX1_MEGSC</name>
<accession>T1GTX1</accession>